<feature type="region of interest" description="Disordered" evidence="2">
    <location>
        <begin position="713"/>
        <end position="746"/>
    </location>
</feature>
<evidence type="ECO:0000259" key="3">
    <source>
        <dbReference type="PROSITE" id="PS50878"/>
    </source>
</evidence>
<dbReference type="OrthoDB" id="10062669at2759"/>
<comment type="caution">
    <text evidence="4">The sequence shown here is derived from an EMBL/GenBank/DDBJ whole genome shotgun (WGS) entry which is preliminary data.</text>
</comment>
<dbReference type="InterPro" id="IPR000477">
    <property type="entry name" value="RT_dom"/>
</dbReference>
<feature type="compositionally biased region" description="Low complexity" evidence="2">
    <location>
        <begin position="567"/>
        <end position="582"/>
    </location>
</feature>
<dbReference type="PROSITE" id="PS50878">
    <property type="entry name" value="RT_POL"/>
    <property type="match status" value="1"/>
</dbReference>
<dbReference type="AlphaFoldDB" id="A0A2B4RCW6"/>
<dbReference type="EMBL" id="LSMT01000699">
    <property type="protein sequence ID" value="PFX15006.1"/>
    <property type="molecule type" value="Genomic_DNA"/>
</dbReference>
<dbReference type="InterPro" id="IPR058912">
    <property type="entry name" value="HTH_animal"/>
</dbReference>
<sequence>MVFKLVSGVSSIPHELWTSSNALNEDKPEALNTKSNLKAHYKNRMVVNWQTVNPTEARVALYTGASEDFSIFLNSTNSDNINWFSETRVTDSPWTDLNTEPHYRFSIEGCCGSRDFYIVRNHGGCPKDAGWLATTSTSCDWEKKYTGTTILYSKLRTYSSFSRTGILPDGSVCNATQGEWLLNFSKSFIDEYVFGSENIECLVQQTHELELASLGHYECKVEGCHKVFVYLSGRVSQYRKLNSKLLTLKKTNAFDTQRYYRLRCSVPQPPKLYGLPKLHKPGFPMRPIVSFCGSPTYQLSKYLTTILQPLTDKSRHKLQSTEDFINATKTVQIPDDYKLVSFDVKSLFTSIPLQLALQCTETAIRKSTEPLPLPTDDIMDLLNICLTSTYFQYNGKHYKQLHGTAMGSPVSVVIAEIVMQNIEERALSTCRQTIPLWLRYVDDTFTAVRHDEIDAFHNHLNEQNTDIQFTREVEENGKLPFLDCLVSHNDNSLRTTVYRKPTHTDRLLDESSYNPTSHKATTIRTLTRRAQLVCDSTDSLSDENKYLHRVFTKNNYNNDFIRRNTHRPTTTTETNDTATPTTTATIPNPNFVWNNDHDIAMCREVLVEEPYRFKMRSTERGQAWESIAENLNAMPALKFRVTARSVCDRYNLLTKKMQVKLKMEEKSTGIDVDTSELDVLLEEVLAKEKAAKEQMESDDGNKRKIVENDKTAAEHMRKQALERMGQTAKRKKGGDDSEAPKKKSRWSTADAVECLKERAAKEIALKEQELELRKKEQGNMMEREKEKNQHQENLIATMLQQQQQQQQMMLAMINQQQQQSQSLLTFMEKFVPK</sequence>
<name>A0A2B4RCW6_STYPI</name>
<gene>
    <name evidence="4" type="ORF">AWC38_SpisGene20803</name>
</gene>
<proteinExistence type="predicted"/>
<reference evidence="5" key="1">
    <citation type="journal article" date="2017" name="bioRxiv">
        <title>Comparative analysis of the genomes of Stylophora pistillata and Acropora digitifera provides evidence for extensive differences between species of corals.</title>
        <authorList>
            <person name="Voolstra C.R."/>
            <person name="Li Y."/>
            <person name="Liew Y.J."/>
            <person name="Baumgarten S."/>
            <person name="Zoccola D."/>
            <person name="Flot J.-F."/>
            <person name="Tambutte S."/>
            <person name="Allemand D."/>
            <person name="Aranda M."/>
        </authorList>
    </citation>
    <scope>NUCLEOTIDE SEQUENCE [LARGE SCALE GENOMIC DNA]</scope>
</reference>
<dbReference type="CDD" id="cd00304">
    <property type="entry name" value="RT_like"/>
    <property type="match status" value="1"/>
</dbReference>
<keyword evidence="1" id="KW-0175">Coiled coil</keyword>
<dbReference type="InterPro" id="IPR043502">
    <property type="entry name" value="DNA/RNA_pol_sf"/>
</dbReference>
<evidence type="ECO:0000313" key="4">
    <source>
        <dbReference type="EMBL" id="PFX15006.1"/>
    </source>
</evidence>
<keyword evidence="5" id="KW-1185">Reference proteome</keyword>
<dbReference type="Proteomes" id="UP000225706">
    <property type="component" value="Unassembled WGS sequence"/>
</dbReference>
<evidence type="ECO:0000313" key="5">
    <source>
        <dbReference type="Proteomes" id="UP000225706"/>
    </source>
</evidence>
<feature type="domain" description="Reverse transcriptase" evidence="3">
    <location>
        <begin position="256"/>
        <end position="486"/>
    </location>
</feature>
<dbReference type="SUPFAM" id="SSF56672">
    <property type="entry name" value="DNA/RNA polymerases"/>
    <property type="match status" value="1"/>
</dbReference>
<dbReference type="STRING" id="50429.A0A2B4RCW6"/>
<dbReference type="PANTHER" id="PTHR21301">
    <property type="entry name" value="REVERSE TRANSCRIPTASE"/>
    <property type="match status" value="1"/>
</dbReference>
<evidence type="ECO:0000256" key="2">
    <source>
        <dbReference type="SAM" id="MobiDB-lite"/>
    </source>
</evidence>
<accession>A0A2B4RCW6</accession>
<organism evidence="4 5">
    <name type="scientific">Stylophora pistillata</name>
    <name type="common">Smooth cauliflower coral</name>
    <dbReference type="NCBI Taxonomy" id="50429"/>
    <lineage>
        <taxon>Eukaryota</taxon>
        <taxon>Metazoa</taxon>
        <taxon>Cnidaria</taxon>
        <taxon>Anthozoa</taxon>
        <taxon>Hexacorallia</taxon>
        <taxon>Scleractinia</taxon>
        <taxon>Astrocoeniina</taxon>
        <taxon>Pocilloporidae</taxon>
        <taxon>Stylophora</taxon>
    </lineage>
</organism>
<dbReference type="Pfam" id="PF00078">
    <property type="entry name" value="RVT_1"/>
    <property type="match status" value="1"/>
</dbReference>
<protein>
    <recommendedName>
        <fullName evidence="3">Reverse transcriptase domain-containing protein</fullName>
    </recommendedName>
</protein>
<dbReference type="Pfam" id="PF26215">
    <property type="entry name" value="HTH_animal"/>
    <property type="match status" value="1"/>
</dbReference>
<feature type="region of interest" description="Disordered" evidence="2">
    <location>
        <begin position="561"/>
        <end position="582"/>
    </location>
</feature>
<dbReference type="PANTHER" id="PTHR21301:SF10">
    <property type="entry name" value="REVERSE TRANSCRIPTASE DOMAIN-CONTAINING PROTEIN"/>
    <property type="match status" value="1"/>
</dbReference>
<evidence type="ECO:0000256" key="1">
    <source>
        <dbReference type="SAM" id="Coils"/>
    </source>
</evidence>
<feature type="coiled-coil region" evidence="1">
    <location>
        <begin position="749"/>
        <end position="819"/>
    </location>
</feature>